<organism evidence="2 3">
    <name type="scientific">Segatella maculosa OT 289</name>
    <dbReference type="NCBI Taxonomy" id="999422"/>
    <lineage>
        <taxon>Bacteria</taxon>
        <taxon>Pseudomonadati</taxon>
        <taxon>Bacteroidota</taxon>
        <taxon>Bacteroidia</taxon>
        <taxon>Bacteroidales</taxon>
        <taxon>Prevotellaceae</taxon>
        <taxon>Segatella</taxon>
    </lineage>
</organism>
<sequence>MKKTRNLACTLLCIVAAITALSSCLSSDNDEQNITPEEAKMIFNAFKGTYQGNLYAVYEQSGRLYKATDSIENVTVTIDRDTIVHIANVPDSLYAYLTNTEYAEGKKVKDALRKHTATQSVRSKITTVGFADRDKRYYQCFTNYFTTNITANYDSQNHQLTFNNAMSCWYNPTKSKLQVNMSPVEIKSDKNVLRPSGIYFIFLSKTKRP</sequence>
<evidence type="ECO:0008006" key="4">
    <source>
        <dbReference type="Google" id="ProtNLM"/>
    </source>
</evidence>
<name>H1HMN4_9BACT</name>
<keyword evidence="3" id="KW-1185">Reference proteome</keyword>
<dbReference type="PATRIC" id="fig|999422.3.peg.1485"/>
<feature type="chain" id="PRO_5003549944" description="DUF4840 domain-containing protein" evidence="1">
    <location>
        <begin position="23"/>
        <end position="209"/>
    </location>
</feature>
<evidence type="ECO:0000313" key="3">
    <source>
        <dbReference type="Proteomes" id="UP000003167"/>
    </source>
</evidence>
<gene>
    <name evidence="2" type="ORF">HMPREF9944_01428</name>
</gene>
<evidence type="ECO:0000313" key="2">
    <source>
        <dbReference type="EMBL" id="EHO70221.1"/>
    </source>
</evidence>
<dbReference type="STRING" id="999422.HMPREF9944_01428"/>
<dbReference type="AlphaFoldDB" id="H1HMN4"/>
<dbReference type="EMBL" id="AGEK01000027">
    <property type="protein sequence ID" value="EHO70221.1"/>
    <property type="molecule type" value="Genomic_DNA"/>
</dbReference>
<reference evidence="2 3" key="1">
    <citation type="submission" date="2011-12" db="EMBL/GenBank/DDBJ databases">
        <title>The Genome Sequence of Prevotella maculosa OT 289.</title>
        <authorList>
            <consortium name="The Broad Institute Genome Sequencing Platform"/>
            <person name="Earl A."/>
            <person name="Ward D."/>
            <person name="Feldgarden M."/>
            <person name="Gevers D."/>
            <person name="Izard J."/>
            <person name="Blanton J.M."/>
            <person name="Mathney J."/>
            <person name="Tanner A.C."/>
            <person name="Dewhirst F.E."/>
            <person name="Young S.K."/>
            <person name="Zeng Q."/>
            <person name="Gargeya S."/>
            <person name="Fitzgerald M."/>
            <person name="Haas B."/>
            <person name="Abouelleil A."/>
            <person name="Alvarado L."/>
            <person name="Arachchi H.M."/>
            <person name="Berlin A."/>
            <person name="Chapman S.B."/>
            <person name="Gearin G."/>
            <person name="Goldberg J."/>
            <person name="Griggs A."/>
            <person name="Gujja S."/>
            <person name="Hansen M."/>
            <person name="Heiman D."/>
            <person name="Howarth C."/>
            <person name="Larimer J."/>
            <person name="Lui A."/>
            <person name="MacDonald P.J.P."/>
            <person name="McCowen C."/>
            <person name="Montmayeur A."/>
            <person name="Murphy C."/>
            <person name="Neiman D."/>
            <person name="Pearson M."/>
            <person name="Priest M."/>
            <person name="Roberts A."/>
            <person name="Saif S."/>
            <person name="Shea T."/>
            <person name="Sisk P."/>
            <person name="Stolte C."/>
            <person name="Sykes S."/>
            <person name="Wortman J."/>
            <person name="Nusbaum C."/>
            <person name="Birren B."/>
        </authorList>
    </citation>
    <scope>NUCLEOTIDE SEQUENCE [LARGE SCALE GENOMIC DNA]</scope>
    <source>
        <strain evidence="2 3">OT 289</strain>
    </source>
</reference>
<dbReference type="PROSITE" id="PS51257">
    <property type="entry name" value="PROKAR_LIPOPROTEIN"/>
    <property type="match status" value="1"/>
</dbReference>
<proteinExistence type="predicted"/>
<feature type="signal peptide" evidence="1">
    <location>
        <begin position="1"/>
        <end position="22"/>
    </location>
</feature>
<protein>
    <recommendedName>
        <fullName evidence="4">DUF4840 domain-containing protein</fullName>
    </recommendedName>
</protein>
<comment type="caution">
    <text evidence="2">The sequence shown here is derived from an EMBL/GenBank/DDBJ whole genome shotgun (WGS) entry which is preliminary data.</text>
</comment>
<keyword evidence="1" id="KW-0732">Signal</keyword>
<dbReference type="OrthoDB" id="1082884at2"/>
<accession>H1HMN4</accession>
<dbReference type="RefSeq" id="WP_008565394.1">
    <property type="nucleotide sequence ID" value="NZ_JH594503.1"/>
</dbReference>
<evidence type="ECO:0000256" key="1">
    <source>
        <dbReference type="SAM" id="SignalP"/>
    </source>
</evidence>
<dbReference type="Proteomes" id="UP000003167">
    <property type="component" value="Unassembled WGS sequence"/>
</dbReference>
<dbReference type="HOGENOM" id="CLU_1314483_0_0_10"/>